<gene>
    <name evidence="1" type="ORF">VaNZ11_015460</name>
</gene>
<evidence type="ECO:0000313" key="1">
    <source>
        <dbReference type="EMBL" id="GLI70544.1"/>
    </source>
</evidence>
<dbReference type="Proteomes" id="UP001165090">
    <property type="component" value="Unassembled WGS sequence"/>
</dbReference>
<accession>A0ABQ5SL86</accession>
<name>A0ABQ5SL86_9CHLO</name>
<keyword evidence="2" id="KW-1185">Reference proteome</keyword>
<reference evidence="1 2" key="1">
    <citation type="journal article" date="2023" name="IScience">
        <title>Expanded male sex-determining region conserved during the evolution of homothallism in the green alga Volvox.</title>
        <authorList>
            <person name="Yamamoto K."/>
            <person name="Matsuzaki R."/>
            <person name="Mahakham W."/>
            <person name="Heman W."/>
            <person name="Sekimoto H."/>
            <person name="Kawachi M."/>
            <person name="Minakuchi Y."/>
            <person name="Toyoda A."/>
            <person name="Nozaki H."/>
        </authorList>
    </citation>
    <scope>NUCLEOTIDE SEQUENCE [LARGE SCALE GENOMIC DNA]</scope>
    <source>
        <strain evidence="1 2">NIES-4468</strain>
    </source>
</reference>
<comment type="caution">
    <text evidence="1">The sequence shown here is derived from an EMBL/GenBank/DDBJ whole genome shotgun (WGS) entry which is preliminary data.</text>
</comment>
<evidence type="ECO:0008006" key="3">
    <source>
        <dbReference type="Google" id="ProtNLM"/>
    </source>
</evidence>
<organism evidence="1 2">
    <name type="scientific">Volvox africanus</name>
    <dbReference type="NCBI Taxonomy" id="51714"/>
    <lineage>
        <taxon>Eukaryota</taxon>
        <taxon>Viridiplantae</taxon>
        <taxon>Chlorophyta</taxon>
        <taxon>core chlorophytes</taxon>
        <taxon>Chlorophyceae</taxon>
        <taxon>CS clade</taxon>
        <taxon>Chlamydomonadales</taxon>
        <taxon>Volvocaceae</taxon>
        <taxon>Volvox</taxon>
    </lineage>
</organism>
<dbReference type="EMBL" id="BSDZ01000094">
    <property type="protein sequence ID" value="GLI70544.1"/>
    <property type="molecule type" value="Genomic_DNA"/>
</dbReference>
<protein>
    <recommendedName>
        <fullName evidence="3">Periplasmic heavy metal sensor</fullName>
    </recommendedName>
</protein>
<evidence type="ECO:0000313" key="2">
    <source>
        <dbReference type="Proteomes" id="UP001165090"/>
    </source>
</evidence>
<proteinExistence type="predicted"/>
<sequence length="311" mass="32481">MCALQILKAQTITRENSSKWFPLDSNCRQLRCLTAAASSWRSSSSSPRPASLHPSLFLDAACTACCVALLASSAARQRYAASFAVQHSTAGIRRSAGAPQADACESAAAGDTGCASRSRSDASVPLAIHIRPTEEVVAPAPAAAVTVCAQPTPLPWPSGGTPGLAAEAVACCTLLIAAGNTWFKLSGASRTAALRHSASTEAAARLARLEALTDKQLAEFSTAVRQIDKLQVRTRLTSGDIRRPIAQLQSASADQSAVLVRLASEQEALRGQLRDTQALLAALQGLTAKQFQVTVEAIKQLRSAQAAGNDH</sequence>